<dbReference type="GO" id="GO:0005886">
    <property type="term" value="C:plasma membrane"/>
    <property type="evidence" value="ECO:0007669"/>
    <property type="project" value="TreeGrafter"/>
</dbReference>
<dbReference type="PROSITE" id="PS50887">
    <property type="entry name" value="GGDEF"/>
    <property type="match status" value="1"/>
</dbReference>
<keyword evidence="5" id="KW-1133">Transmembrane helix</keyword>
<feature type="transmembrane region" description="Helical" evidence="5">
    <location>
        <begin position="325"/>
        <end position="348"/>
    </location>
</feature>
<dbReference type="AlphaFoldDB" id="A0A7T7WGX2"/>
<dbReference type="NCBIfam" id="TIGR00254">
    <property type="entry name" value="GGDEF"/>
    <property type="match status" value="1"/>
</dbReference>
<organism evidence="7 8">
    <name type="scientific">Acinetobacter variabilis</name>
    <dbReference type="NCBI Taxonomy" id="70346"/>
    <lineage>
        <taxon>Bacteria</taxon>
        <taxon>Pseudomonadati</taxon>
        <taxon>Pseudomonadota</taxon>
        <taxon>Gammaproteobacteria</taxon>
        <taxon>Moraxellales</taxon>
        <taxon>Moraxellaceae</taxon>
        <taxon>Acinetobacter</taxon>
    </lineage>
</organism>
<dbReference type="InterPro" id="IPR029787">
    <property type="entry name" value="Nucleotide_cyclase"/>
</dbReference>
<dbReference type="InterPro" id="IPR008979">
    <property type="entry name" value="Galactose-bd-like_sf"/>
</dbReference>
<evidence type="ECO:0000256" key="5">
    <source>
        <dbReference type="SAM" id="Phobius"/>
    </source>
</evidence>
<dbReference type="FunFam" id="3.30.70.270:FF:000001">
    <property type="entry name" value="Diguanylate cyclase domain protein"/>
    <property type="match status" value="1"/>
</dbReference>
<dbReference type="Gene3D" id="3.30.70.270">
    <property type="match status" value="1"/>
</dbReference>
<protein>
    <recommendedName>
        <fullName evidence="2">diguanylate cyclase</fullName>
        <ecNumber evidence="2">2.7.7.65</ecNumber>
    </recommendedName>
</protein>
<proteinExistence type="predicted"/>
<feature type="transmembrane region" description="Helical" evidence="5">
    <location>
        <begin position="301"/>
        <end position="319"/>
    </location>
</feature>
<evidence type="ECO:0000256" key="1">
    <source>
        <dbReference type="ARBA" id="ARBA00001946"/>
    </source>
</evidence>
<keyword evidence="4" id="KW-0175">Coiled coil</keyword>
<dbReference type="InterPro" id="IPR043128">
    <property type="entry name" value="Rev_trsase/Diguanyl_cyclase"/>
</dbReference>
<name>A0A7T7WGX2_9GAMM</name>
<comment type="cofactor">
    <cofactor evidence="1">
        <name>Mg(2+)</name>
        <dbReference type="ChEBI" id="CHEBI:18420"/>
    </cofactor>
</comment>
<comment type="catalytic activity">
    <reaction evidence="3">
        <text>2 GTP = 3',3'-c-di-GMP + 2 diphosphate</text>
        <dbReference type="Rhea" id="RHEA:24898"/>
        <dbReference type="ChEBI" id="CHEBI:33019"/>
        <dbReference type="ChEBI" id="CHEBI:37565"/>
        <dbReference type="ChEBI" id="CHEBI:58805"/>
        <dbReference type="EC" id="2.7.7.65"/>
    </reaction>
</comment>
<reference evidence="7 8" key="1">
    <citation type="submission" date="2020-08" db="EMBL/GenBank/DDBJ databases">
        <title>Emergence of ISAba1-mediated novel tet(X) in Acinetobacter variabilis from a chicken farm.</title>
        <authorList>
            <person name="Peng K."/>
            <person name="Li R."/>
        </authorList>
    </citation>
    <scope>NUCLEOTIDE SEQUENCE [LARGE SCALE GENOMIC DNA]</scope>
    <source>
        <strain evidence="7 8">XM9F202-2</strain>
    </source>
</reference>
<evidence type="ECO:0000313" key="8">
    <source>
        <dbReference type="Proteomes" id="UP000596079"/>
    </source>
</evidence>
<dbReference type="EC" id="2.7.7.65" evidence="2"/>
<dbReference type="SMART" id="SM00267">
    <property type="entry name" value="GGDEF"/>
    <property type="match status" value="1"/>
</dbReference>
<evidence type="ECO:0000256" key="2">
    <source>
        <dbReference type="ARBA" id="ARBA00012528"/>
    </source>
</evidence>
<feature type="coiled-coil region" evidence="4">
    <location>
        <begin position="415"/>
        <end position="446"/>
    </location>
</feature>
<dbReference type="SUPFAM" id="SSF55073">
    <property type="entry name" value="Nucleotide cyclase"/>
    <property type="match status" value="1"/>
</dbReference>
<feature type="transmembrane region" description="Helical" evidence="5">
    <location>
        <begin position="203"/>
        <end position="226"/>
    </location>
</feature>
<evidence type="ECO:0000313" key="7">
    <source>
        <dbReference type="EMBL" id="QQN87439.1"/>
    </source>
</evidence>
<feature type="domain" description="GGDEF" evidence="6">
    <location>
        <begin position="482"/>
        <end position="618"/>
    </location>
</feature>
<dbReference type="PANTHER" id="PTHR45138">
    <property type="entry name" value="REGULATORY COMPONENTS OF SENSORY TRANSDUCTION SYSTEM"/>
    <property type="match status" value="1"/>
</dbReference>
<dbReference type="GO" id="GO:1902201">
    <property type="term" value="P:negative regulation of bacterial-type flagellum-dependent cell motility"/>
    <property type="evidence" value="ECO:0007669"/>
    <property type="project" value="TreeGrafter"/>
</dbReference>
<feature type="transmembrane region" description="Helical" evidence="5">
    <location>
        <begin position="238"/>
        <end position="256"/>
    </location>
</feature>
<dbReference type="InterPro" id="IPR011623">
    <property type="entry name" value="7TMR_DISM_rcpt_extracell_dom1"/>
</dbReference>
<keyword evidence="5" id="KW-0812">Transmembrane</keyword>
<dbReference type="Proteomes" id="UP000596079">
    <property type="component" value="Chromosome"/>
</dbReference>
<dbReference type="GO" id="GO:0052621">
    <property type="term" value="F:diguanylate cyclase activity"/>
    <property type="evidence" value="ECO:0007669"/>
    <property type="project" value="UniProtKB-EC"/>
</dbReference>
<accession>A0A7T7WGX2</accession>
<evidence type="ECO:0000256" key="3">
    <source>
        <dbReference type="ARBA" id="ARBA00034247"/>
    </source>
</evidence>
<dbReference type="SUPFAM" id="SSF49785">
    <property type="entry name" value="Galactose-binding domain-like"/>
    <property type="match status" value="1"/>
</dbReference>
<dbReference type="Pfam" id="PF00990">
    <property type="entry name" value="GGDEF"/>
    <property type="match status" value="1"/>
</dbReference>
<feature type="transmembrane region" description="Helical" evidence="5">
    <location>
        <begin position="276"/>
        <end position="294"/>
    </location>
</feature>
<dbReference type="CDD" id="cd01949">
    <property type="entry name" value="GGDEF"/>
    <property type="match status" value="1"/>
</dbReference>
<feature type="transmembrane region" description="Helical" evidence="5">
    <location>
        <begin position="360"/>
        <end position="379"/>
    </location>
</feature>
<keyword evidence="5" id="KW-0472">Membrane</keyword>
<evidence type="ECO:0000256" key="4">
    <source>
        <dbReference type="SAM" id="Coils"/>
    </source>
</evidence>
<dbReference type="Gene3D" id="2.60.120.260">
    <property type="entry name" value="Galactose-binding domain-like"/>
    <property type="match status" value="1"/>
</dbReference>
<gene>
    <name evidence="7" type="ORF">IAQ69_11300</name>
</gene>
<evidence type="ECO:0000259" key="6">
    <source>
        <dbReference type="PROSITE" id="PS50887"/>
    </source>
</evidence>
<dbReference type="InterPro" id="IPR050469">
    <property type="entry name" value="Diguanylate_Cyclase"/>
</dbReference>
<dbReference type="GO" id="GO:0043709">
    <property type="term" value="P:cell adhesion involved in single-species biofilm formation"/>
    <property type="evidence" value="ECO:0007669"/>
    <property type="project" value="TreeGrafter"/>
</dbReference>
<dbReference type="Pfam" id="PF07695">
    <property type="entry name" value="7TMR-DISM_7TM"/>
    <property type="match status" value="1"/>
</dbReference>
<dbReference type="InterPro" id="IPR000160">
    <property type="entry name" value="GGDEF_dom"/>
</dbReference>
<sequence length="618" mass="71216">MQNMIRNVYSVILIWSISWVLLVMIPVFAQASLESSSVTQHSQPHISEIHFTEDHSSQLPQNWQFYPNQFITEPSSVLTPQEVQLPASFKDLTGSNIGYGTFIGHFKIPSEFIGRRIAVHIPAEYGAYRIYIDGKFILRHGEIAKTAEEQRNERAPRIGYFVPESEYFTMSIQASNYTHLHGGIEQPIRIGTAGTINRQYQQLMMSISIVCGLVLGVGFFTILFSMFRGSTERNSKSIFIFGLFIIFLALHNFFAAPYAYSIVTKLGWLWGTRLEYLFTFLAILFFLSYMYLFNQRYLHRFIYSVAAGLLLLNCVVTLLTDPENFQRLALYSAIFGIVVVVNFIYGFYQTLHHKDNYSRLTLYAVIFLCLTFINDYLLLINVIESVHLSFISTSLYAVIIMFQQSQNYAHQTYATEQLNMNLKELNNSLDQKVKARTEQLRELNAKLEHQVNIDALTGAFNRRALNDQIQQQFLYCQQHPHSTLIFAMLDVDYFKNYNDYYGHLKGDEILQNLVKVIQTVLPESAYLARYGGEEFAILLTDVPVQAAFQSLEKVLIKIREQQFEHLNRTDDKSYVTVSMGISWMDQTHPYPDIHALMKAADVQLYAAKQAGRDQLKMT</sequence>
<dbReference type="PANTHER" id="PTHR45138:SF9">
    <property type="entry name" value="DIGUANYLATE CYCLASE DGCM-RELATED"/>
    <property type="match status" value="1"/>
</dbReference>
<dbReference type="EMBL" id="CP060811">
    <property type="protein sequence ID" value="QQN87439.1"/>
    <property type="molecule type" value="Genomic_DNA"/>
</dbReference>